<feature type="compositionally biased region" description="Low complexity" evidence="1">
    <location>
        <begin position="69"/>
        <end position="93"/>
    </location>
</feature>
<dbReference type="Proteomes" id="UP000007842">
    <property type="component" value="Chromosome"/>
</dbReference>
<organism evidence="2 3">
    <name type="scientific">Streptantibioticus cattleyicolor (strain ATCC 35852 / DSM 46488 / JCM 4925 / NBRC 14057 / NRRL 8057)</name>
    <name type="common">Streptomyces cattleya</name>
    <dbReference type="NCBI Taxonomy" id="1003195"/>
    <lineage>
        <taxon>Bacteria</taxon>
        <taxon>Bacillati</taxon>
        <taxon>Actinomycetota</taxon>
        <taxon>Actinomycetes</taxon>
        <taxon>Kitasatosporales</taxon>
        <taxon>Streptomycetaceae</taxon>
        <taxon>Streptantibioticus</taxon>
    </lineage>
</organism>
<evidence type="ECO:0000313" key="2">
    <source>
        <dbReference type="EMBL" id="AEW97382.1"/>
    </source>
</evidence>
<keyword evidence="3" id="KW-1185">Reference proteome</keyword>
<dbReference type="HOGENOM" id="CLU_2132064_0_0_11"/>
<feature type="compositionally biased region" description="Low complexity" evidence="1">
    <location>
        <begin position="102"/>
        <end position="113"/>
    </location>
</feature>
<feature type="region of interest" description="Disordered" evidence="1">
    <location>
        <begin position="1"/>
        <end position="113"/>
    </location>
</feature>
<feature type="compositionally biased region" description="Low complexity" evidence="1">
    <location>
        <begin position="12"/>
        <end position="48"/>
    </location>
</feature>
<dbReference type="STRING" id="1003195.SCATT_50110"/>
<dbReference type="AlphaFoldDB" id="G8X3K9"/>
<dbReference type="PATRIC" id="fig|1003195.29.peg.4999"/>
<name>G8X3K9_STREN</name>
<protein>
    <submittedName>
        <fullName evidence="2">Uncharacterized protein</fullName>
    </submittedName>
</protein>
<proteinExistence type="predicted"/>
<reference evidence="3" key="1">
    <citation type="submission" date="2011-12" db="EMBL/GenBank/DDBJ databases">
        <title>Complete genome sequence of Streptomyces cattleya strain DSM 46488.</title>
        <authorList>
            <person name="Ou H.-Y."/>
            <person name="Li P."/>
            <person name="Zhao C."/>
            <person name="O'Hagan D."/>
            <person name="Deng Z."/>
        </authorList>
    </citation>
    <scope>NUCLEOTIDE SEQUENCE [LARGE SCALE GENOMIC DNA]</scope>
    <source>
        <strain evidence="3">ATCC 35852 / DSM 46488 / JCM 4925 / NBRC 14057 / NRRL 8057</strain>
    </source>
</reference>
<gene>
    <name evidence="2" type="ordered locus">SCATT_50110</name>
</gene>
<sequence>MNGRARRRHPAEPAAATTTASTPAHCGPASRCPSATSPSSAPTAGSSAHNTANSRGGIRRTASNCNEYGSTLATTATTAARASTPGSSSRAPARTTPYGRDSSAAQATASASP</sequence>
<evidence type="ECO:0000256" key="1">
    <source>
        <dbReference type="SAM" id="MobiDB-lite"/>
    </source>
</evidence>
<evidence type="ECO:0000313" key="3">
    <source>
        <dbReference type="Proteomes" id="UP000007842"/>
    </source>
</evidence>
<accession>G8X3K9</accession>
<dbReference type="KEGG" id="scy:SCATT_50110"/>
<dbReference type="EMBL" id="CP003219">
    <property type="protein sequence ID" value="AEW97382.1"/>
    <property type="molecule type" value="Genomic_DNA"/>
</dbReference>